<keyword evidence="10 13" id="KW-1015">Disulfide bond</keyword>
<sequence length="424" mass="48005">MKLSCFSVGVTLAVAAGVAIASDVPEYKPLKKSVLKNAAIFEQFDYEDINESPWRISHAEKDDEFTYRGQWAIETSKIYPGFKGDKGLVMKTPAAYHAISYKLNESFDNTDQDLVLQYEIKLQDGLSCGGTYVKLLNQGYDESEFNGETPYQIMFGPDVCGSNDKVHFIINRPNPSTGEVEAHHLRTAPMSRNDQLTNLYTLILKKNQDFEIRINGDVAKAGNLVKNTALLTPPLNPPEEIEDPYDTKPLSWDDRKFIPDPNYPAKPDDYDELYGNAYIPDPEAVKPEDWDENEPLLIPDPEAVKPEDWNDEEDGEWISPDIINPICETKGCDIKDFYYEFRLNPLDLISNEPLKFVVYCCAFLTIFTFGFAIINVLVFVLAASKQELPKNETPEQEAKIVEIKDDEPSATGVEEHTTKPIKRH</sequence>
<dbReference type="PROSITE" id="PS00805">
    <property type="entry name" value="CALRETICULIN_REPEAT"/>
    <property type="match status" value="1"/>
</dbReference>
<keyword evidence="4 14" id="KW-0732">Signal</keyword>
<keyword evidence="7" id="KW-0106">Calcium</keyword>
<evidence type="ECO:0000256" key="12">
    <source>
        <dbReference type="ARBA" id="ARBA00046288"/>
    </source>
</evidence>
<evidence type="ECO:0000256" key="6">
    <source>
        <dbReference type="ARBA" id="ARBA00022824"/>
    </source>
</evidence>
<dbReference type="GO" id="GO:0005509">
    <property type="term" value="F:calcium ion binding"/>
    <property type="evidence" value="ECO:0007669"/>
    <property type="project" value="InterPro"/>
</dbReference>
<dbReference type="Gene3D" id="2.10.250.10">
    <property type="entry name" value="Calreticulin/calnexin, P domain"/>
    <property type="match status" value="1"/>
</dbReference>
<dbReference type="Pfam" id="PF00262">
    <property type="entry name" value="Calreticulin"/>
    <property type="match status" value="1"/>
</dbReference>
<feature type="compositionally biased region" description="Basic and acidic residues" evidence="15">
    <location>
        <begin position="389"/>
        <end position="418"/>
    </location>
</feature>
<dbReference type="GO" id="GO:0036503">
    <property type="term" value="P:ERAD pathway"/>
    <property type="evidence" value="ECO:0007669"/>
    <property type="project" value="TreeGrafter"/>
</dbReference>
<feature type="region of interest" description="Disordered" evidence="15">
    <location>
        <begin position="389"/>
        <end position="424"/>
    </location>
</feature>
<evidence type="ECO:0000256" key="10">
    <source>
        <dbReference type="ARBA" id="ARBA00023157"/>
    </source>
</evidence>
<reference evidence="16 17" key="1">
    <citation type="submission" date="2022-09" db="EMBL/GenBank/DDBJ databases">
        <authorList>
            <person name="Palmer J.M."/>
        </authorList>
    </citation>
    <scope>NUCLEOTIDE SEQUENCE [LARGE SCALE GENOMIC DNA]</scope>
    <source>
        <strain evidence="16 17">DSM 7382</strain>
    </source>
</reference>
<dbReference type="FunFam" id="2.60.120.200:FF:000048">
    <property type="entry name" value="Calnexin homolog"/>
    <property type="match status" value="1"/>
</dbReference>
<evidence type="ECO:0000256" key="11">
    <source>
        <dbReference type="ARBA" id="ARBA00023186"/>
    </source>
</evidence>
<accession>A0AAW0FLM6</accession>
<organism evidence="16 17">
    <name type="scientific">Cerrena zonata</name>
    <dbReference type="NCBI Taxonomy" id="2478898"/>
    <lineage>
        <taxon>Eukaryota</taxon>
        <taxon>Fungi</taxon>
        <taxon>Dikarya</taxon>
        <taxon>Basidiomycota</taxon>
        <taxon>Agaricomycotina</taxon>
        <taxon>Agaricomycetes</taxon>
        <taxon>Polyporales</taxon>
        <taxon>Cerrenaceae</taxon>
        <taxon>Cerrena</taxon>
    </lineage>
</organism>
<evidence type="ECO:0000256" key="8">
    <source>
        <dbReference type="ARBA" id="ARBA00022989"/>
    </source>
</evidence>
<evidence type="ECO:0000256" key="2">
    <source>
        <dbReference type="ARBA" id="ARBA00010983"/>
    </source>
</evidence>
<comment type="caution">
    <text evidence="16">The sequence shown here is derived from an EMBL/GenBank/DDBJ whole genome shotgun (WGS) entry which is preliminary data.</text>
</comment>
<dbReference type="InterPro" id="IPR009033">
    <property type="entry name" value="Calreticulin/calnexin_P_dom_sf"/>
</dbReference>
<feature type="chain" id="PRO_5043107568" description="Calnexin" evidence="14">
    <location>
        <begin position="22"/>
        <end position="424"/>
    </location>
</feature>
<evidence type="ECO:0000256" key="1">
    <source>
        <dbReference type="ARBA" id="ARBA00004389"/>
    </source>
</evidence>
<evidence type="ECO:0000256" key="7">
    <source>
        <dbReference type="ARBA" id="ARBA00022837"/>
    </source>
</evidence>
<dbReference type="SUPFAM" id="SSF49899">
    <property type="entry name" value="Concanavalin A-like lectins/glucanases"/>
    <property type="match status" value="1"/>
</dbReference>
<dbReference type="AlphaFoldDB" id="A0AAW0FLM6"/>
<evidence type="ECO:0000256" key="9">
    <source>
        <dbReference type="ARBA" id="ARBA00023136"/>
    </source>
</evidence>
<evidence type="ECO:0008006" key="18">
    <source>
        <dbReference type="Google" id="ProtNLM"/>
    </source>
</evidence>
<dbReference type="EMBL" id="JASBNA010000054">
    <property type="protein sequence ID" value="KAK7679910.1"/>
    <property type="molecule type" value="Genomic_DNA"/>
</dbReference>
<feature type="disulfide bond" evidence="13">
    <location>
        <begin position="128"/>
        <end position="160"/>
    </location>
</feature>
<evidence type="ECO:0000256" key="4">
    <source>
        <dbReference type="ARBA" id="ARBA00022729"/>
    </source>
</evidence>
<dbReference type="PANTHER" id="PTHR11073">
    <property type="entry name" value="CALRETICULIN AND CALNEXIN"/>
    <property type="match status" value="1"/>
</dbReference>
<feature type="transmembrane region" description="Helical" evidence="14">
    <location>
        <begin position="356"/>
        <end position="382"/>
    </location>
</feature>
<dbReference type="PROSITE" id="PS00804">
    <property type="entry name" value="CALRETICULIN_2"/>
    <property type="match status" value="1"/>
</dbReference>
<dbReference type="SUPFAM" id="SSF63887">
    <property type="entry name" value="P-domain of calnexin/calreticulin"/>
    <property type="match status" value="1"/>
</dbReference>
<evidence type="ECO:0000313" key="17">
    <source>
        <dbReference type="Proteomes" id="UP001385951"/>
    </source>
</evidence>
<dbReference type="InterPro" id="IPR013320">
    <property type="entry name" value="ConA-like_dom_sf"/>
</dbReference>
<protein>
    <recommendedName>
        <fullName evidence="18">Calnexin</fullName>
    </recommendedName>
</protein>
<evidence type="ECO:0000256" key="3">
    <source>
        <dbReference type="ARBA" id="ARBA00022692"/>
    </source>
</evidence>
<dbReference type="PANTHER" id="PTHR11073:SF1">
    <property type="entry name" value="CALNEXIN 14D-RELATED"/>
    <property type="match status" value="1"/>
</dbReference>
<keyword evidence="9 14" id="KW-0472">Membrane</keyword>
<keyword evidence="6 14" id="KW-0256">Endoplasmic reticulum</keyword>
<keyword evidence="5" id="KW-0677">Repeat</keyword>
<feature type="region of interest" description="Disordered" evidence="15">
    <location>
        <begin position="230"/>
        <end position="253"/>
    </location>
</feature>
<dbReference type="PRINTS" id="PR00626">
    <property type="entry name" value="CALRETICULIN"/>
</dbReference>
<comment type="similarity">
    <text evidence="2 14">Belongs to the calreticulin family.</text>
</comment>
<name>A0AAW0FLM6_9APHY</name>
<evidence type="ECO:0000256" key="13">
    <source>
        <dbReference type="PIRSR" id="PIRSR601580-3"/>
    </source>
</evidence>
<keyword evidence="3 14" id="KW-0812">Transmembrane</keyword>
<dbReference type="GO" id="GO:0051082">
    <property type="term" value="F:unfolded protein binding"/>
    <property type="evidence" value="ECO:0007669"/>
    <property type="project" value="InterPro"/>
</dbReference>
<comment type="subcellular location">
    <subcellularLocation>
        <location evidence="12">Endomembrane system</location>
        <topology evidence="12">Single-pass type I membrane protein</topology>
    </subcellularLocation>
    <subcellularLocation>
        <location evidence="1">Endoplasmic reticulum membrane</location>
        <topology evidence="1">Single-pass membrane protein</topology>
    </subcellularLocation>
</comment>
<dbReference type="Gene3D" id="2.60.120.200">
    <property type="match status" value="1"/>
</dbReference>
<dbReference type="InterPro" id="IPR001580">
    <property type="entry name" value="Calret/calnex"/>
</dbReference>
<evidence type="ECO:0000256" key="14">
    <source>
        <dbReference type="RuleBase" id="RU362126"/>
    </source>
</evidence>
<evidence type="ECO:0000313" key="16">
    <source>
        <dbReference type="EMBL" id="KAK7679910.1"/>
    </source>
</evidence>
<evidence type="ECO:0000256" key="15">
    <source>
        <dbReference type="SAM" id="MobiDB-lite"/>
    </source>
</evidence>
<keyword evidence="17" id="KW-1185">Reference proteome</keyword>
<dbReference type="InterPro" id="IPR018124">
    <property type="entry name" value="Calret/calnex_CS"/>
</dbReference>
<gene>
    <name evidence="16" type="ORF">QCA50_017069</name>
</gene>
<dbReference type="GO" id="GO:0006457">
    <property type="term" value="P:protein folding"/>
    <property type="evidence" value="ECO:0007669"/>
    <property type="project" value="InterPro"/>
</dbReference>
<evidence type="ECO:0000256" key="5">
    <source>
        <dbReference type="ARBA" id="ARBA00022737"/>
    </source>
</evidence>
<dbReference type="GO" id="GO:0005789">
    <property type="term" value="C:endoplasmic reticulum membrane"/>
    <property type="evidence" value="ECO:0007669"/>
    <property type="project" value="UniProtKB-SubCell"/>
</dbReference>
<proteinExistence type="inferred from homology"/>
<dbReference type="Proteomes" id="UP001385951">
    <property type="component" value="Unassembled WGS sequence"/>
</dbReference>
<feature type="signal peptide" evidence="14">
    <location>
        <begin position="1"/>
        <end position="21"/>
    </location>
</feature>
<keyword evidence="11 14" id="KW-0143">Chaperone</keyword>
<keyword evidence="8 14" id="KW-1133">Transmembrane helix</keyword>